<keyword evidence="4" id="KW-0645">Protease</keyword>
<feature type="signal peptide" evidence="2">
    <location>
        <begin position="1"/>
        <end position="18"/>
    </location>
</feature>
<feature type="chain" id="PRO_5004735834" evidence="2">
    <location>
        <begin position="19"/>
        <end position="282"/>
    </location>
</feature>
<dbReference type="PROSITE" id="PS50215">
    <property type="entry name" value="ADAM_MEPRO"/>
    <property type="match status" value="1"/>
</dbReference>
<evidence type="ECO:0000313" key="4">
    <source>
        <dbReference type="EMBL" id="JAB72253.1"/>
    </source>
</evidence>
<keyword evidence="4" id="KW-0378">Hydrolase</keyword>
<protein>
    <submittedName>
        <fullName evidence="4">Putative tick metalloprotease</fullName>
    </submittedName>
</protein>
<evidence type="ECO:0000256" key="2">
    <source>
        <dbReference type="SAM" id="SignalP"/>
    </source>
</evidence>
<accession>V5HFJ3</accession>
<organism evidence="4">
    <name type="scientific">Ixodes ricinus</name>
    <name type="common">Common tick</name>
    <name type="synonym">Acarus ricinus</name>
    <dbReference type="NCBI Taxonomy" id="34613"/>
    <lineage>
        <taxon>Eukaryota</taxon>
        <taxon>Metazoa</taxon>
        <taxon>Ecdysozoa</taxon>
        <taxon>Arthropoda</taxon>
        <taxon>Chelicerata</taxon>
        <taxon>Arachnida</taxon>
        <taxon>Acari</taxon>
        <taxon>Parasitiformes</taxon>
        <taxon>Ixodida</taxon>
        <taxon>Ixodoidea</taxon>
        <taxon>Ixodidae</taxon>
        <taxon>Ixodinae</taxon>
        <taxon>Ixodes</taxon>
    </lineage>
</organism>
<dbReference type="SUPFAM" id="SSF55486">
    <property type="entry name" value="Metalloproteases ('zincins'), catalytic domain"/>
    <property type="match status" value="1"/>
</dbReference>
<keyword evidence="1" id="KW-1015">Disulfide bond</keyword>
<feature type="disulfide bond" evidence="1">
    <location>
        <begin position="230"/>
        <end position="254"/>
    </location>
</feature>
<comment type="caution">
    <text evidence="1">Lacks conserved residue(s) required for the propagation of feature annotation.</text>
</comment>
<keyword evidence="2" id="KW-0732">Signal</keyword>
<evidence type="ECO:0000256" key="1">
    <source>
        <dbReference type="PROSITE-ProRule" id="PRU00276"/>
    </source>
</evidence>
<dbReference type="Gene3D" id="3.40.390.10">
    <property type="entry name" value="Collagenase (Catalytic Domain)"/>
    <property type="match status" value="1"/>
</dbReference>
<dbReference type="GO" id="GO:0006508">
    <property type="term" value="P:proteolysis"/>
    <property type="evidence" value="ECO:0007669"/>
    <property type="project" value="UniProtKB-KW"/>
</dbReference>
<name>V5HFJ3_IXORI</name>
<dbReference type="InterPro" id="IPR024079">
    <property type="entry name" value="MetalloPept_cat_dom_sf"/>
</dbReference>
<dbReference type="InterPro" id="IPR001590">
    <property type="entry name" value="Peptidase_M12B"/>
</dbReference>
<reference evidence="4" key="1">
    <citation type="journal article" date="2015" name="Sci. Rep.">
        <title>Tissue- and time-dependent transcription in Ixodes ricinus salivary glands and midguts when blood feeding on the vertebrate host.</title>
        <authorList>
            <person name="Kotsyfakis M."/>
            <person name="Schwarz A."/>
            <person name="Erhart J."/>
            <person name="Ribeiro J.M."/>
        </authorList>
    </citation>
    <scope>NUCLEOTIDE SEQUENCE</scope>
    <source>
        <tissue evidence="4">Salivary gland and midgut</tissue>
    </source>
</reference>
<evidence type="ECO:0000259" key="3">
    <source>
        <dbReference type="PROSITE" id="PS50215"/>
    </source>
</evidence>
<dbReference type="GO" id="GO:0004222">
    <property type="term" value="F:metalloendopeptidase activity"/>
    <property type="evidence" value="ECO:0007669"/>
    <property type="project" value="InterPro"/>
</dbReference>
<proteinExistence type="evidence at transcript level"/>
<dbReference type="AlphaFoldDB" id="V5HFJ3"/>
<dbReference type="EMBL" id="GANP01012215">
    <property type="protein sequence ID" value="JAB72253.1"/>
    <property type="molecule type" value="mRNA"/>
</dbReference>
<sequence length="282" mass="31456">MVLLKAFLVLCFVTYGTSLDEIPHSFSNNSEIIERSSGMYVGSSAYLELYIAYSQQHKNILKNKLKTYLRKFVDKINEILLNQEKKKVLHVQFYLVESGLFKDAYRALVSGKTNVLDAELLKAILGVFVKRFEKKLKEKHRGKNIDALLFLTPQSIKNEESQKMDFGIEPQVGGICLMGHNVAAATDDPRTYSGVYSAARQLSRLLGSVYDGEDPPPKPFVPGSDGARSCKYENGYLMGQPPPKGKSSLKVSYCTSHQYINGLRHRGPGCYESNKTPGNGAE</sequence>
<feature type="domain" description="Peptidase M12B" evidence="3">
    <location>
        <begin position="45"/>
        <end position="275"/>
    </location>
</feature>
<keyword evidence="4" id="KW-0482">Metalloprotease</keyword>